<comment type="subcellular location">
    <subcellularLocation>
        <location evidence="1 8 9">Nucleus</location>
    </subcellularLocation>
</comment>
<dbReference type="InterPro" id="IPR000047">
    <property type="entry name" value="HTH_motif"/>
</dbReference>
<keyword evidence="3 8" id="KW-0238">DNA-binding</keyword>
<evidence type="ECO:0000313" key="14">
    <source>
        <dbReference type="Proteomes" id="UP000317650"/>
    </source>
</evidence>
<reference evidence="13 14" key="1">
    <citation type="journal article" date="2019" name="Nat. Plants">
        <title>Genome sequencing of Musa balbisiana reveals subgenome evolution and function divergence in polyploid bananas.</title>
        <authorList>
            <person name="Yao X."/>
        </authorList>
    </citation>
    <scope>NUCLEOTIDE SEQUENCE [LARGE SCALE GENOMIC DNA]</scope>
    <source>
        <strain evidence="14">cv. DH-PKW</strain>
        <tissue evidence="13">Leaves</tissue>
    </source>
</reference>
<keyword evidence="14" id="KW-1185">Reference proteome</keyword>
<dbReference type="AlphaFoldDB" id="A0A4S8JCC6"/>
<keyword evidence="5 10" id="KW-0804">Transcription</keyword>
<evidence type="ECO:0000256" key="11">
    <source>
        <dbReference type="SAM" id="MobiDB-lite"/>
    </source>
</evidence>
<evidence type="ECO:0000256" key="1">
    <source>
        <dbReference type="ARBA" id="ARBA00004123"/>
    </source>
</evidence>
<feature type="compositionally biased region" description="Low complexity" evidence="11">
    <location>
        <begin position="163"/>
        <end position="181"/>
    </location>
</feature>
<dbReference type="FunFam" id="1.10.10.60:FF:000241">
    <property type="entry name" value="homeobox-leucine zipper protein ATHB-40"/>
    <property type="match status" value="1"/>
</dbReference>
<evidence type="ECO:0000256" key="9">
    <source>
        <dbReference type="RuleBase" id="RU000682"/>
    </source>
</evidence>
<proteinExistence type="inferred from homology"/>
<dbReference type="InterPro" id="IPR001356">
    <property type="entry name" value="HD"/>
</dbReference>
<dbReference type="Proteomes" id="UP000317650">
    <property type="component" value="Chromosome 7"/>
</dbReference>
<name>A0A4S8JCC6_MUSBA</name>
<evidence type="ECO:0000256" key="2">
    <source>
        <dbReference type="ARBA" id="ARBA00023015"/>
    </source>
</evidence>
<dbReference type="SMART" id="SM00389">
    <property type="entry name" value="HOX"/>
    <property type="match status" value="1"/>
</dbReference>
<evidence type="ECO:0000313" key="13">
    <source>
        <dbReference type="EMBL" id="THU59380.1"/>
    </source>
</evidence>
<sequence length="219" mass="24336">MSEGGVSPVEEKMLFPSPLASQLCSQMPQASVGETRTRRRRRKAKGDGAGGDAKKKRLSDEQLKFLEVSFQDERKLESGRKFHLATELGLDPKQVAVWFQNRRARHKNKQVEEAYAKLKMAHDAVVFEKCHLENEVFKLKGKLLEAEEEIRKLSLGASGAGASGSNAERGGSSPSSSLSTVSHHPLVGEFGVEGEADLMNIQEYNFNSYMMEWANFYGV</sequence>
<dbReference type="PANTHER" id="PTHR24326">
    <property type="entry name" value="HOMEOBOX-LEUCINE ZIPPER PROTEIN"/>
    <property type="match status" value="1"/>
</dbReference>
<dbReference type="GO" id="GO:0045893">
    <property type="term" value="P:positive regulation of DNA-templated transcription"/>
    <property type="evidence" value="ECO:0007669"/>
    <property type="project" value="TreeGrafter"/>
</dbReference>
<feature type="region of interest" description="Disordered" evidence="11">
    <location>
        <begin position="17"/>
        <end position="56"/>
    </location>
</feature>
<comment type="similarity">
    <text evidence="7 10">Belongs to the HD-ZIP homeobox family. Class I subfamily.</text>
</comment>
<dbReference type="PROSITE" id="PS50071">
    <property type="entry name" value="HOMEOBOX_2"/>
    <property type="match status" value="1"/>
</dbReference>
<keyword evidence="4 8" id="KW-0371">Homeobox</keyword>
<evidence type="ECO:0000256" key="3">
    <source>
        <dbReference type="ARBA" id="ARBA00023125"/>
    </source>
</evidence>
<dbReference type="SUPFAM" id="SSF46689">
    <property type="entry name" value="Homeodomain-like"/>
    <property type="match status" value="1"/>
</dbReference>
<dbReference type="InterPro" id="IPR009057">
    <property type="entry name" value="Homeodomain-like_sf"/>
</dbReference>
<dbReference type="PROSITE" id="PS00027">
    <property type="entry name" value="HOMEOBOX_1"/>
    <property type="match status" value="1"/>
</dbReference>
<dbReference type="PANTHER" id="PTHR24326:SF527">
    <property type="entry name" value="HOMEOBOX-LEUCINE ZIPPER PROTEIN ATHB-40"/>
    <property type="match status" value="1"/>
</dbReference>
<comment type="function">
    <text evidence="10">Transcription factor.</text>
</comment>
<dbReference type="GO" id="GO:0005634">
    <property type="term" value="C:nucleus"/>
    <property type="evidence" value="ECO:0007669"/>
    <property type="project" value="UniProtKB-SubCell"/>
</dbReference>
<keyword evidence="2 10" id="KW-0805">Transcription regulation</keyword>
<organism evidence="13 14">
    <name type="scientific">Musa balbisiana</name>
    <name type="common">Banana</name>
    <dbReference type="NCBI Taxonomy" id="52838"/>
    <lineage>
        <taxon>Eukaryota</taxon>
        <taxon>Viridiplantae</taxon>
        <taxon>Streptophyta</taxon>
        <taxon>Embryophyta</taxon>
        <taxon>Tracheophyta</taxon>
        <taxon>Spermatophyta</taxon>
        <taxon>Magnoliopsida</taxon>
        <taxon>Liliopsida</taxon>
        <taxon>Zingiberales</taxon>
        <taxon>Musaceae</taxon>
        <taxon>Musa</taxon>
    </lineage>
</organism>
<feature type="DNA-binding region" description="Homeobox" evidence="8">
    <location>
        <begin position="51"/>
        <end position="110"/>
    </location>
</feature>
<dbReference type="CDD" id="cd00086">
    <property type="entry name" value="homeodomain"/>
    <property type="match status" value="1"/>
</dbReference>
<feature type="region of interest" description="Disordered" evidence="11">
    <location>
        <begin position="157"/>
        <end position="181"/>
    </location>
</feature>
<gene>
    <name evidence="13" type="ORF">C4D60_Mb07t01570</name>
</gene>
<evidence type="ECO:0000256" key="10">
    <source>
        <dbReference type="RuleBase" id="RU369038"/>
    </source>
</evidence>
<dbReference type="GO" id="GO:0009725">
    <property type="term" value="P:response to hormone"/>
    <property type="evidence" value="ECO:0007669"/>
    <property type="project" value="UniProtKB-ARBA"/>
</dbReference>
<keyword evidence="6 8" id="KW-0539">Nucleus</keyword>
<dbReference type="InterPro" id="IPR045224">
    <property type="entry name" value="HDZip_class_I_plant"/>
</dbReference>
<dbReference type="Pfam" id="PF00046">
    <property type="entry name" value="Homeodomain"/>
    <property type="match status" value="1"/>
</dbReference>
<evidence type="ECO:0000256" key="8">
    <source>
        <dbReference type="PROSITE-ProRule" id="PRU00108"/>
    </source>
</evidence>
<dbReference type="EMBL" id="PYDT01000005">
    <property type="protein sequence ID" value="THU59380.1"/>
    <property type="molecule type" value="Genomic_DNA"/>
</dbReference>
<protein>
    <recommendedName>
        <fullName evidence="10">Homeobox-leucine zipper protein</fullName>
    </recommendedName>
    <alternativeName>
        <fullName evidence="10">HD-ZIP protein</fullName>
    </alternativeName>
    <alternativeName>
        <fullName evidence="10">Homeodomain transcription factor</fullName>
    </alternativeName>
</protein>
<evidence type="ECO:0000256" key="4">
    <source>
        <dbReference type="ARBA" id="ARBA00023155"/>
    </source>
</evidence>
<evidence type="ECO:0000256" key="5">
    <source>
        <dbReference type="ARBA" id="ARBA00023163"/>
    </source>
</evidence>
<evidence type="ECO:0000256" key="6">
    <source>
        <dbReference type="ARBA" id="ARBA00023242"/>
    </source>
</evidence>
<comment type="caution">
    <text evidence="13">The sequence shown here is derived from an EMBL/GenBank/DDBJ whole genome shotgun (WGS) entry which is preliminary data.</text>
</comment>
<evidence type="ECO:0000259" key="12">
    <source>
        <dbReference type="PROSITE" id="PS50071"/>
    </source>
</evidence>
<dbReference type="Gene3D" id="1.10.10.60">
    <property type="entry name" value="Homeodomain-like"/>
    <property type="match status" value="1"/>
</dbReference>
<dbReference type="InterPro" id="IPR017970">
    <property type="entry name" value="Homeobox_CS"/>
</dbReference>
<feature type="domain" description="Homeobox" evidence="12">
    <location>
        <begin position="49"/>
        <end position="109"/>
    </location>
</feature>
<dbReference type="GO" id="GO:0043565">
    <property type="term" value="F:sequence-specific DNA binding"/>
    <property type="evidence" value="ECO:0007669"/>
    <property type="project" value="TreeGrafter"/>
</dbReference>
<accession>A0A4S8JCC6</accession>
<dbReference type="PRINTS" id="PR00031">
    <property type="entry name" value="HTHREPRESSR"/>
</dbReference>
<evidence type="ECO:0000256" key="7">
    <source>
        <dbReference type="ARBA" id="ARBA00025748"/>
    </source>
</evidence>
<feature type="compositionally biased region" description="Polar residues" evidence="11">
    <location>
        <begin position="19"/>
        <end position="34"/>
    </location>
</feature>
<dbReference type="GO" id="GO:0000981">
    <property type="term" value="F:DNA-binding transcription factor activity, RNA polymerase II-specific"/>
    <property type="evidence" value="ECO:0007669"/>
    <property type="project" value="UniProtKB-UniRule"/>
</dbReference>